<feature type="transmembrane region" description="Helical" evidence="10">
    <location>
        <begin position="62"/>
        <end position="84"/>
    </location>
</feature>
<dbReference type="RefSeq" id="WP_345198811.1">
    <property type="nucleotide sequence ID" value="NZ_BAABFL010000473.1"/>
</dbReference>
<dbReference type="InterPro" id="IPR000390">
    <property type="entry name" value="Small_drug/metabolite_transptr"/>
</dbReference>
<dbReference type="Pfam" id="PF00893">
    <property type="entry name" value="Multi_Drug_Res"/>
    <property type="match status" value="1"/>
</dbReference>
<keyword evidence="5" id="KW-0997">Cell inner membrane</keyword>
<proteinExistence type="inferred from homology"/>
<dbReference type="InterPro" id="IPR045324">
    <property type="entry name" value="Small_multidrug_res"/>
</dbReference>
<organism evidence="11 12">
    <name type="scientific">Kistimonas scapharcae</name>
    <dbReference type="NCBI Taxonomy" id="1036133"/>
    <lineage>
        <taxon>Bacteria</taxon>
        <taxon>Pseudomonadati</taxon>
        <taxon>Pseudomonadota</taxon>
        <taxon>Gammaproteobacteria</taxon>
        <taxon>Oceanospirillales</taxon>
        <taxon>Endozoicomonadaceae</taxon>
        <taxon>Kistimonas</taxon>
    </lineage>
</organism>
<gene>
    <name evidence="11" type="ORF">GCM10023116_45660</name>
</gene>
<evidence type="ECO:0000256" key="6">
    <source>
        <dbReference type="ARBA" id="ARBA00022692"/>
    </source>
</evidence>
<feature type="transmembrane region" description="Helical" evidence="10">
    <location>
        <begin position="6"/>
        <end position="24"/>
    </location>
</feature>
<evidence type="ECO:0000256" key="2">
    <source>
        <dbReference type="ARBA" id="ARBA00011359"/>
    </source>
</evidence>
<keyword evidence="4" id="KW-1003">Cell membrane</keyword>
<evidence type="ECO:0000256" key="8">
    <source>
        <dbReference type="ARBA" id="ARBA00023136"/>
    </source>
</evidence>
<dbReference type="PANTHER" id="PTHR30561:SF6">
    <property type="entry name" value="SPERMIDINE EXPORT PROTEIN MDTI"/>
    <property type="match status" value="1"/>
</dbReference>
<evidence type="ECO:0000256" key="4">
    <source>
        <dbReference type="ARBA" id="ARBA00022475"/>
    </source>
</evidence>
<dbReference type="PANTHER" id="PTHR30561">
    <property type="entry name" value="SMR FAMILY PROTON-DEPENDENT DRUG EFFLUX TRANSPORTER SUGE"/>
    <property type="match status" value="1"/>
</dbReference>
<dbReference type="Proteomes" id="UP001500604">
    <property type="component" value="Unassembled WGS sequence"/>
</dbReference>
<keyword evidence="7 10" id="KW-1133">Transmembrane helix</keyword>
<reference evidence="12" key="1">
    <citation type="journal article" date="2019" name="Int. J. Syst. Evol. Microbiol.">
        <title>The Global Catalogue of Microorganisms (GCM) 10K type strain sequencing project: providing services to taxonomists for standard genome sequencing and annotation.</title>
        <authorList>
            <consortium name="The Broad Institute Genomics Platform"/>
            <consortium name="The Broad Institute Genome Sequencing Center for Infectious Disease"/>
            <person name="Wu L."/>
            <person name="Ma J."/>
        </authorList>
    </citation>
    <scope>NUCLEOTIDE SEQUENCE [LARGE SCALE GENOMIC DNA]</scope>
    <source>
        <strain evidence="12">JCM 17805</strain>
    </source>
</reference>
<evidence type="ECO:0000256" key="10">
    <source>
        <dbReference type="SAM" id="Phobius"/>
    </source>
</evidence>
<comment type="similarity">
    <text evidence="9">Belongs to the drug/metabolite transporter (DMT) superfamily. Small multidrug resistance (SMR) (TC 2.A.7.1) family.</text>
</comment>
<sequence length="110" mass="11529">MNNVPVIALMLVVAASACDVLGNVMTKLSDGFRHKLLAVAVMVVQIAAFGFLALAIRHIDLSVAYAVWGGLGIIATAIIGRLFFNETLHPVKVLGIAFTLGGLVAMKLAI</sequence>
<evidence type="ECO:0000256" key="9">
    <source>
        <dbReference type="RuleBase" id="RU003942"/>
    </source>
</evidence>
<dbReference type="EMBL" id="BAABFL010000473">
    <property type="protein sequence ID" value="GAA4652282.1"/>
    <property type="molecule type" value="Genomic_DNA"/>
</dbReference>
<name>A0ABP8V947_9GAMM</name>
<comment type="subunit">
    <text evidence="2">Forms a complex with MdtJ.</text>
</comment>
<evidence type="ECO:0000313" key="12">
    <source>
        <dbReference type="Proteomes" id="UP001500604"/>
    </source>
</evidence>
<accession>A0ABP8V947</accession>
<evidence type="ECO:0000256" key="5">
    <source>
        <dbReference type="ARBA" id="ARBA00022519"/>
    </source>
</evidence>
<dbReference type="Gene3D" id="1.10.3730.20">
    <property type="match status" value="1"/>
</dbReference>
<dbReference type="SUPFAM" id="SSF103481">
    <property type="entry name" value="Multidrug resistance efflux transporter EmrE"/>
    <property type="match status" value="1"/>
</dbReference>
<keyword evidence="12" id="KW-1185">Reference proteome</keyword>
<comment type="subcellular location">
    <subcellularLocation>
        <location evidence="1">Cell inner membrane</location>
        <topology evidence="1">Multi-pass membrane protein</topology>
    </subcellularLocation>
    <subcellularLocation>
        <location evidence="9">Cell membrane</location>
        <topology evidence="9">Multi-pass membrane protein</topology>
    </subcellularLocation>
</comment>
<feature type="transmembrane region" description="Helical" evidence="10">
    <location>
        <begin position="36"/>
        <end position="56"/>
    </location>
</feature>
<evidence type="ECO:0000256" key="1">
    <source>
        <dbReference type="ARBA" id="ARBA00004429"/>
    </source>
</evidence>
<keyword evidence="8 10" id="KW-0472">Membrane</keyword>
<protein>
    <recommendedName>
        <fullName evidence="3">Spermidine export protein MdtI</fullName>
    </recommendedName>
</protein>
<evidence type="ECO:0000256" key="7">
    <source>
        <dbReference type="ARBA" id="ARBA00022989"/>
    </source>
</evidence>
<evidence type="ECO:0000256" key="3">
    <source>
        <dbReference type="ARBA" id="ARBA00021114"/>
    </source>
</evidence>
<keyword evidence="6 9" id="KW-0812">Transmembrane</keyword>
<dbReference type="InterPro" id="IPR037185">
    <property type="entry name" value="EmrE-like"/>
</dbReference>
<comment type="caution">
    <text evidence="11">The sequence shown here is derived from an EMBL/GenBank/DDBJ whole genome shotgun (WGS) entry which is preliminary data.</text>
</comment>
<evidence type="ECO:0000313" key="11">
    <source>
        <dbReference type="EMBL" id="GAA4652282.1"/>
    </source>
</evidence>